<name>A0ABZ2RL48_ECTME</name>
<gene>
    <name evidence="2" type="ORF">WG219_06755</name>
</gene>
<feature type="chain" id="PRO_5046331780" description="Lipoprotein" evidence="1">
    <location>
        <begin position="18"/>
        <end position="203"/>
    </location>
</feature>
<organism evidence="2 3">
    <name type="scientific">Ectopseudomonas mendocina</name>
    <name type="common">Pseudomonas mendocina</name>
    <dbReference type="NCBI Taxonomy" id="300"/>
    <lineage>
        <taxon>Bacteria</taxon>
        <taxon>Pseudomonadati</taxon>
        <taxon>Pseudomonadota</taxon>
        <taxon>Gammaproteobacteria</taxon>
        <taxon>Pseudomonadales</taxon>
        <taxon>Pseudomonadaceae</taxon>
        <taxon>Ectopseudomonas</taxon>
    </lineage>
</organism>
<keyword evidence="3" id="KW-1185">Reference proteome</keyword>
<dbReference type="Proteomes" id="UP001476583">
    <property type="component" value="Chromosome"/>
</dbReference>
<dbReference type="PROSITE" id="PS51257">
    <property type="entry name" value="PROKAR_LIPOPROTEIN"/>
    <property type="match status" value="1"/>
</dbReference>
<reference evidence="2 3" key="1">
    <citation type="submission" date="2024-03" db="EMBL/GenBank/DDBJ databases">
        <title>Complete genome of BD2.</title>
        <authorList>
            <person name="Cao G."/>
        </authorList>
    </citation>
    <scope>NUCLEOTIDE SEQUENCE [LARGE SCALE GENOMIC DNA]</scope>
    <source>
        <strain evidence="2 3">BD2</strain>
    </source>
</reference>
<protein>
    <recommendedName>
        <fullName evidence="4">Lipoprotein</fullName>
    </recommendedName>
</protein>
<evidence type="ECO:0000313" key="2">
    <source>
        <dbReference type="EMBL" id="WXL27145.1"/>
    </source>
</evidence>
<sequence length="203" mass="22117">MYKFLTLSLCLVLTACASNPKTSYQDDVKSGKTPLAKSPLEAIHNTQAIPLPINQESLAPNWPITANEPRLDFGSSISNYRVFSLNLKKGERYQLNIHSNCNDGCLGVSKYAIKPRVLVLDAYGTIIADKPSNVSILPEKINMNWQGEASEDGTYYVLVAADNDAPGQTIVLNDVWVTNSPLMGVKTSMYSSPFGTISASGKR</sequence>
<accession>A0ABZ2RL48</accession>
<proteinExistence type="predicted"/>
<keyword evidence="1" id="KW-0732">Signal</keyword>
<evidence type="ECO:0000313" key="3">
    <source>
        <dbReference type="Proteomes" id="UP001476583"/>
    </source>
</evidence>
<evidence type="ECO:0000256" key="1">
    <source>
        <dbReference type="SAM" id="SignalP"/>
    </source>
</evidence>
<feature type="signal peptide" evidence="1">
    <location>
        <begin position="1"/>
        <end position="17"/>
    </location>
</feature>
<evidence type="ECO:0008006" key="4">
    <source>
        <dbReference type="Google" id="ProtNLM"/>
    </source>
</evidence>
<dbReference type="EMBL" id="CP148074">
    <property type="protein sequence ID" value="WXL27145.1"/>
    <property type="molecule type" value="Genomic_DNA"/>
</dbReference>